<proteinExistence type="predicted"/>
<dbReference type="EMBL" id="BK016075">
    <property type="protein sequence ID" value="DAF92869.1"/>
    <property type="molecule type" value="Genomic_DNA"/>
</dbReference>
<evidence type="ECO:0000313" key="1">
    <source>
        <dbReference type="EMBL" id="DAF92869.1"/>
    </source>
</evidence>
<sequence length="50" mass="5986">MKFIFLRNKIGGRNLDRKTSRFIWKTLLVVSRVAKHITLGGCRERLRFRP</sequence>
<organism evidence="1">
    <name type="scientific">Myoviridae sp. ctDvB7</name>
    <dbReference type="NCBI Taxonomy" id="2825057"/>
    <lineage>
        <taxon>Viruses</taxon>
        <taxon>Duplodnaviria</taxon>
        <taxon>Heunggongvirae</taxon>
        <taxon>Uroviricota</taxon>
        <taxon>Caudoviricetes</taxon>
    </lineage>
</organism>
<accession>A0A8S5UEG1</accession>
<protein>
    <submittedName>
        <fullName evidence="1">Uncharacterized protein</fullName>
    </submittedName>
</protein>
<reference evidence="1" key="1">
    <citation type="journal article" date="2021" name="Proc. Natl. Acad. Sci. U.S.A.">
        <title>A Catalog of Tens of Thousands of Viruses from Human Metagenomes Reveals Hidden Associations with Chronic Diseases.</title>
        <authorList>
            <person name="Tisza M.J."/>
            <person name="Buck C.B."/>
        </authorList>
    </citation>
    <scope>NUCLEOTIDE SEQUENCE</scope>
    <source>
        <strain evidence="1">CtDvB7</strain>
    </source>
</reference>
<name>A0A8S5UEG1_9CAUD</name>